<organism evidence="1 2">
    <name type="scientific">Geomicrobium sediminis</name>
    <dbReference type="NCBI Taxonomy" id="1347788"/>
    <lineage>
        <taxon>Bacteria</taxon>
        <taxon>Bacillati</taxon>
        <taxon>Bacillota</taxon>
        <taxon>Bacilli</taxon>
        <taxon>Bacillales</taxon>
        <taxon>Geomicrobium</taxon>
    </lineage>
</organism>
<sequence>MSKHVLFIHSAGPQSVHEGSDALKASLVKQLSNDYEWVAPPMPFPEDPKYAQWKAVLDESFASIHDGVVLIGHSLGGSVLLKYLSEEKCHVSISTLCLIASPFWGVEDWRREDFVLFEDFGSRLPTIPHMYLYQSKHDEHVPDTHMVYYSEKIRSLNTRLLSGNDHLFQDGLPELVADLKELQ</sequence>
<keyword evidence="1" id="KW-0378">Hydrolase</keyword>
<keyword evidence="2" id="KW-1185">Reference proteome</keyword>
<dbReference type="PANTHER" id="PTHR15394:SF3">
    <property type="entry name" value="SERINE HYDROLASE RBBP9"/>
    <property type="match status" value="1"/>
</dbReference>
<dbReference type="EMBL" id="JAFBEC010000003">
    <property type="protein sequence ID" value="MBM7632418.1"/>
    <property type="molecule type" value="Genomic_DNA"/>
</dbReference>
<dbReference type="InterPro" id="IPR010662">
    <property type="entry name" value="RBBP9/YdeN"/>
</dbReference>
<evidence type="ECO:0000313" key="2">
    <source>
        <dbReference type="Proteomes" id="UP000741863"/>
    </source>
</evidence>
<gene>
    <name evidence="1" type="ORF">JOD17_001511</name>
</gene>
<dbReference type="SUPFAM" id="SSF53474">
    <property type="entry name" value="alpha/beta-Hydrolases"/>
    <property type="match status" value="1"/>
</dbReference>
<dbReference type="GO" id="GO:0016787">
    <property type="term" value="F:hydrolase activity"/>
    <property type="evidence" value="ECO:0007669"/>
    <property type="project" value="UniProtKB-KW"/>
</dbReference>
<accession>A0ABS2PAH1</accession>
<protein>
    <submittedName>
        <fullName evidence="1">Alpha/beta hydrolase family esterase</fullName>
    </submittedName>
</protein>
<dbReference type="Gene3D" id="3.40.50.1820">
    <property type="entry name" value="alpha/beta hydrolase"/>
    <property type="match status" value="1"/>
</dbReference>
<name>A0ABS2PAH1_9BACL</name>
<reference evidence="1 2" key="1">
    <citation type="submission" date="2021-01" db="EMBL/GenBank/DDBJ databases">
        <title>Genomic Encyclopedia of Type Strains, Phase IV (KMG-IV): sequencing the most valuable type-strain genomes for metagenomic binning, comparative biology and taxonomic classification.</title>
        <authorList>
            <person name="Goeker M."/>
        </authorList>
    </citation>
    <scope>NUCLEOTIDE SEQUENCE [LARGE SCALE GENOMIC DNA]</scope>
    <source>
        <strain evidence="1 2">DSM 25540</strain>
    </source>
</reference>
<comment type="caution">
    <text evidence="1">The sequence shown here is derived from an EMBL/GenBank/DDBJ whole genome shotgun (WGS) entry which is preliminary data.</text>
</comment>
<evidence type="ECO:0000313" key="1">
    <source>
        <dbReference type="EMBL" id="MBM7632418.1"/>
    </source>
</evidence>
<dbReference type="Pfam" id="PF06821">
    <property type="entry name" value="Ser_hydrolase"/>
    <property type="match status" value="1"/>
</dbReference>
<proteinExistence type="predicted"/>
<dbReference type="InterPro" id="IPR029058">
    <property type="entry name" value="AB_hydrolase_fold"/>
</dbReference>
<dbReference type="PANTHER" id="PTHR15394">
    <property type="entry name" value="SERINE HYDROLASE RBBP9"/>
    <property type="match status" value="1"/>
</dbReference>
<dbReference type="Proteomes" id="UP000741863">
    <property type="component" value="Unassembled WGS sequence"/>
</dbReference>
<dbReference type="RefSeq" id="WP_204696621.1">
    <property type="nucleotide sequence ID" value="NZ_JAFBEC010000003.1"/>
</dbReference>